<protein>
    <submittedName>
        <fullName evidence="6">PIN domain-containing protein</fullName>
    </submittedName>
</protein>
<keyword evidence="7" id="KW-1185">Reference proteome</keyword>
<dbReference type="KEGG" id="sfiy:F0344_25050"/>
<dbReference type="Gene3D" id="3.40.50.1010">
    <property type="entry name" value="5'-nuclease"/>
    <property type="match status" value="1"/>
</dbReference>
<evidence type="ECO:0000256" key="1">
    <source>
        <dbReference type="ARBA" id="ARBA00022722"/>
    </source>
</evidence>
<proteinExistence type="predicted"/>
<evidence type="ECO:0000256" key="3">
    <source>
        <dbReference type="ARBA" id="ARBA00022801"/>
    </source>
</evidence>
<dbReference type="InterPro" id="IPR029060">
    <property type="entry name" value="PIN-like_dom_sf"/>
</dbReference>
<reference evidence="7" key="1">
    <citation type="submission" date="2019-10" db="EMBL/GenBank/DDBJ databases">
        <title>Antimicrobial potential of Antarctic Bacteria.</title>
        <authorList>
            <person name="Benaud N."/>
            <person name="Edwards R.J."/>
            <person name="Ferrari B.C."/>
        </authorList>
    </citation>
    <scope>NUCLEOTIDE SEQUENCE [LARGE SCALE GENOMIC DNA]</scope>
    <source>
        <strain evidence="7">NBSH44</strain>
    </source>
</reference>
<evidence type="ECO:0000256" key="2">
    <source>
        <dbReference type="ARBA" id="ARBA00022723"/>
    </source>
</evidence>
<evidence type="ECO:0000313" key="7">
    <source>
        <dbReference type="Proteomes" id="UP000515307"/>
    </source>
</evidence>
<dbReference type="InterPro" id="IPR002716">
    <property type="entry name" value="PIN_dom"/>
</dbReference>
<keyword evidence="2" id="KW-0479">Metal-binding</keyword>
<accession>A0A7G7BQ11</accession>
<dbReference type="SUPFAM" id="SSF88723">
    <property type="entry name" value="PIN domain-like"/>
    <property type="match status" value="1"/>
</dbReference>
<dbReference type="RefSeq" id="WP_185300902.1">
    <property type="nucleotide sequence ID" value="NZ_CP045702.1"/>
</dbReference>
<keyword evidence="1" id="KW-0540">Nuclease</keyword>
<evidence type="ECO:0000256" key="4">
    <source>
        <dbReference type="ARBA" id="ARBA00022842"/>
    </source>
</evidence>
<dbReference type="GO" id="GO:0016787">
    <property type="term" value="F:hydrolase activity"/>
    <property type="evidence" value="ECO:0007669"/>
    <property type="project" value="UniProtKB-KW"/>
</dbReference>
<keyword evidence="3" id="KW-0378">Hydrolase</keyword>
<gene>
    <name evidence="6" type="ORF">F0344_25050</name>
</gene>
<dbReference type="EMBL" id="CP045702">
    <property type="protein sequence ID" value="QNE77426.1"/>
    <property type="molecule type" value="Genomic_DNA"/>
</dbReference>
<keyword evidence="4" id="KW-0460">Magnesium</keyword>
<dbReference type="GO" id="GO:0046872">
    <property type="term" value="F:metal ion binding"/>
    <property type="evidence" value="ECO:0007669"/>
    <property type="project" value="UniProtKB-KW"/>
</dbReference>
<sequence>MIVIVADTSALLASVDESHPDMEASRGVLERAGLIVLSPLVLAEADQLLRRIGGATVRDGFLDGLVEEERRARVQFPQVTGGMLGTARGVMRRYAALDLDLADAVNVVLASEFRTNAVLTFDRRDFRSVRPLTAHKAFRVLPDDL</sequence>
<evidence type="ECO:0000259" key="5">
    <source>
        <dbReference type="Pfam" id="PF01850"/>
    </source>
</evidence>
<organism evidence="6 7">
    <name type="scientific">Streptomyces finlayi</name>
    <dbReference type="NCBI Taxonomy" id="67296"/>
    <lineage>
        <taxon>Bacteria</taxon>
        <taxon>Bacillati</taxon>
        <taxon>Actinomycetota</taxon>
        <taxon>Actinomycetes</taxon>
        <taxon>Kitasatosporales</taxon>
        <taxon>Streptomycetaceae</taxon>
        <taxon>Streptomyces</taxon>
    </lineage>
</organism>
<dbReference type="AlphaFoldDB" id="A0A7G7BQ11"/>
<dbReference type="Proteomes" id="UP000515307">
    <property type="component" value="Chromosome"/>
</dbReference>
<dbReference type="Pfam" id="PF01850">
    <property type="entry name" value="PIN"/>
    <property type="match status" value="1"/>
</dbReference>
<evidence type="ECO:0000313" key="6">
    <source>
        <dbReference type="EMBL" id="QNE77426.1"/>
    </source>
</evidence>
<feature type="domain" description="PIN" evidence="5">
    <location>
        <begin position="4"/>
        <end position="129"/>
    </location>
</feature>
<name>A0A7G7BQ11_9ACTN</name>
<dbReference type="GO" id="GO:0004518">
    <property type="term" value="F:nuclease activity"/>
    <property type="evidence" value="ECO:0007669"/>
    <property type="project" value="UniProtKB-KW"/>
</dbReference>